<evidence type="ECO:0000313" key="3">
    <source>
        <dbReference type="EMBL" id="MFC4982495.1"/>
    </source>
</evidence>
<evidence type="ECO:0000256" key="2">
    <source>
        <dbReference type="SAM" id="SignalP"/>
    </source>
</evidence>
<comment type="caution">
    <text evidence="3">The sequence shown here is derived from an EMBL/GenBank/DDBJ whole genome shotgun (WGS) entry which is preliminary data.</text>
</comment>
<dbReference type="EMBL" id="JBHSJE010000011">
    <property type="protein sequence ID" value="MFC4982495.1"/>
    <property type="molecule type" value="Genomic_DNA"/>
</dbReference>
<keyword evidence="2" id="KW-0732">Signal</keyword>
<name>A0ABV9VEV6_STRAZ</name>
<feature type="chain" id="PRO_5045535100" description="Secreted protein" evidence="2">
    <location>
        <begin position="27"/>
        <end position="146"/>
    </location>
</feature>
<proteinExistence type="predicted"/>
<gene>
    <name evidence="3" type="ORF">ACFPL4_29820</name>
</gene>
<sequence>MRGVTARIVFSILTAILLAVQFPVSAEPFASAPGTQALSPGTQALSADSPTTYAADLRGQGATQAGQLYSPCGPPAQEGDPNGLLRTRDRHRAAAQSTPEPPSRCLMTGDTPCPAPAAALVAPAGPHRTSRPSASHSPAVLQVFRC</sequence>
<evidence type="ECO:0000256" key="1">
    <source>
        <dbReference type="SAM" id="MobiDB-lite"/>
    </source>
</evidence>
<accession>A0ABV9VEV6</accession>
<dbReference type="GeneID" id="31235802"/>
<feature type="region of interest" description="Disordered" evidence="1">
    <location>
        <begin position="64"/>
        <end position="111"/>
    </location>
</feature>
<keyword evidence="4" id="KW-1185">Reference proteome</keyword>
<evidence type="ECO:0000313" key="4">
    <source>
        <dbReference type="Proteomes" id="UP001595908"/>
    </source>
</evidence>
<evidence type="ECO:0008006" key="5">
    <source>
        <dbReference type="Google" id="ProtNLM"/>
    </source>
</evidence>
<dbReference type="Proteomes" id="UP001595908">
    <property type="component" value="Unassembled WGS sequence"/>
</dbReference>
<reference evidence="4" key="1">
    <citation type="journal article" date="2019" name="Int. J. Syst. Evol. Microbiol.">
        <title>The Global Catalogue of Microorganisms (GCM) 10K type strain sequencing project: providing services to taxonomists for standard genome sequencing and annotation.</title>
        <authorList>
            <consortium name="The Broad Institute Genomics Platform"/>
            <consortium name="The Broad Institute Genome Sequencing Center for Infectious Disease"/>
            <person name="Wu L."/>
            <person name="Ma J."/>
        </authorList>
    </citation>
    <scope>NUCLEOTIDE SEQUENCE [LARGE SCALE GENOMIC DNA]</scope>
    <source>
        <strain evidence="4">ICMP 257</strain>
    </source>
</reference>
<organism evidence="3 4">
    <name type="scientific">Streptomyces atroolivaceus</name>
    <dbReference type="NCBI Taxonomy" id="66869"/>
    <lineage>
        <taxon>Bacteria</taxon>
        <taxon>Bacillati</taxon>
        <taxon>Actinomycetota</taxon>
        <taxon>Actinomycetes</taxon>
        <taxon>Kitasatosporales</taxon>
        <taxon>Streptomycetaceae</taxon>
        <taxon>Streptomyces</taxon>
    </lineage>
</organism>
<dbReference type="RefSeq" id="WP_033303719.1">
    <property type="nucleotide sequence ID" value="NZ_JBFAGR010000024.1"/>
</dbReference>
<protein>
    <recommendedName>
        <fullName evidence="5">Secreted protein</fullName>
    </recommendedName>
</protein>
<feature type="signal peptide" evidence="2">
    <location>
        <begin position="1"/>
        <end position="26"/>
    </location>
</feature>